<feature type="region of interest" description="Disordered" evidence="1">
    <location>
        <begin position="166"/>
        <end position="305"/>
    </location>
</feature>
<organism evidence="2 3">
    <name type="scientific">Anaeramoeba flamelloides</name>
    <dbReference type="NCBI Taxonomy" id="1746091"/>
    <lineage>
        <taxon>Eukaryota</taxon>
        <taxon>Metamonada</taxon>
        <taxon>Anaeramoebidae</taxon>
        <taxon>Anaeramoeba</taxon>
    </lineage>
</organism>
<feature type="compositionally biased region" description="Low complexity" evidence="1">
    <location>
        <begin position="247"/>
        <end position="258"/>
    </location>
</feature>
<dbReference type="SUPFAM" id="SSF64268">
    <property type="entry name" value="PX domain"/>
    <property type="match status" value="1"/>
</dbReference>
<proteinExistence type="predicted"/>
<evidence type="ECO:0000256" key="1">
    <source>
        <dbReference type="SAM" id="MobiDB-lite"/>
    </source>
</evidence>
<dbReference type="EMBL" id="JAOAOG010000339">
    <property type="protein sequence ID" value="KAJ6226970.1"/>
    <property type="molecule type" value="Genomic_DNA"/>
</dbReference>
<dbReference type="InterPro" id="IPR036028">
    <property type="entry name" value="SH3-like_dom_sf"/>
</dbReference>
<dbReference type="Proteomes" id="UP001150062">
    <property type="component" value="Unassembled WGS sequence"/>
</dbReference>
<dbReference type="CDD" id="cd06093">
    <property type="entry name" value="PX_domain"/>
    <property type="match status" value="1"/>
</dbReference>
<name>A0ABQ8X403_9EUKA</name>
<gene>
    <name evidence="2" type="ORF">M0813_10508</name>
</gene>
<dbReference type="InterPro" id="IPR036871">
    <property type="entry name" value="PX_dom_sf"/>
</dbReference>
<dbReference type="SUPFAM" id="SSF50044">
    <property type="entry name" value="SH3-domain"/>
    <property type="match status" value="1"/>
</dbReference>
<sequence length="702" mass="81631">MSKSQNNTPVLFEVIAIKDCQKKQPDFLTFPIGEKISVLKNKGDTWLGFSKKKGIKHSGYFSRHNVFQISKSEKQYLTVDESTSETGQYTSESVSTKKFSYDFSSSTDTEIDYEDLFYSKNESIMSDDEHSEDLGKLLKSLNGNKKKFESLIKTDVNKTSYFPKDVVYDPKKKKRKKKKKKTKTKKKSNREKKKKPKVKKKTKTKNSYKDDSDSDFNKPNNKHNLKKNENINITNQNSKENNKHFHSSSNKNSNPPKGNEIDNDGGDPNDSEKINEVMTNSANDDVQIKFKDLKPPPKPKGKKPKLITKSLNEKISLKNKYSGEIHINSNFTWAINKKKKKKKIRLEKFESSTKNLFFILGKTSQDSIKILRSSKDFKKLRLLLLQYQPLSIPNIGPKNKSMSKMDVLSAFLQKVISHPILWHTQYVQSFLDLDKTDWGEVIKTIKKAKPNLNFLEKITVDFKYRDMMPEYKKSLIYFNNYLNNVETQLKDLQSSWSNNLHSEMVYKKNLQKYSNSIENISKNGLEWREPNSFEFQNGNKSTENTRSSLTGLCRSFSTILDSLEKTNKNITHNLSHNLNDIFTEISGFKQLFKRMEHLQKRVDAHYQNHLKSIHTSNYNTVKLEKKMMKENKKQLDVFRLSMLAESELFRESLLNNINSSMVDFLQNQLNFHKNSVNTYQSALDSFNSIQVEKGSSYCEMQK</sequence>
<protein>
    <submittedName>
        <fullName evidence="2">Sorting nexin</fullName>
    </submittedName>
</protein>
<dbReference type="InterPro" id="IPR027267">
    <property type="entry name" value="AH/BAR_dom_sf"/>
</dbReference>
<reference evidence="2" key="1">
    <citation type="submission" date="2022-08" db="EMBL/GenBank/DDBJ databases">
        <title>Novel sulfate-reducing endosymbionts in the free-living metamonad Anaeramoeba.</title>
        <authorList>
            <person name="Jerlstrom-Hultqvist J."/>
            <person name="Cepicka I."/>
            <person name="Gallot-Lavallee L."/>
            <person name="Salas-Leiva D."/>
            <person name="Curtis B.A."/>
            <person name="Zahonova K."/>
            <person name="Pipaliya S."/>
            <person name="Dacks J."/>
            <person name="Roger A.J."/>
        </authorList>
    </citation>
    <scope>NUCLEOTIDE SEQUENCE</scope>
    <source>
        <strain evidence="2">Schooner1</strain>
    </source>
</reference>
<dbReference type="CDD" id="cd00174">
    <property type="entry name" value="SH3"/>
    <property type="match status" value="1"/>
</dbReference>
<dbReference type="Gene3D" id="1.20.1270.60">
    <property type="entry name" value="Arfaptin homology (AH) domain/BAR domain"/>
    <property type="match status" value="1"/>
</dbReference>
<feature type="compositionally biased region" description="Basic residues" evidence="1">
    <location>
        <begin position="171"/>
        <end position="206"/>
    </location>
</feature>
<accession>A0ABQ8X403</accession>
<keyword evidence="3" id="KW-1185">Reference proteome</keyword>
<evidence type="ECO:0000313" key="3">
    <source>
        <dbReference type="Proteomes" id="UP001150062"/>
    </source>
</evidence>
<dbReference type="Gene3D" id="3.30.1520.10">
    <property type="entry name" value="Phox-like domain"/>
    <property type="match status" value="1"/>
</dbReference>
<evidence type="ECO:0000313" key="2">
    <source>
        <dbReference type="EMBL" id="KAJ6226970.1"/>
    </source>
</evidence>
<comment type="caution">
    <text evidence="2">The sequence shown here is derived from an EMBL/GenBank/DDBJ whole genome shotgun (WGS) entry which is preliminary data.</text>
</comment>
<feature type="compositionally biased region" description="Basic and acidic residues" evidence="1">
    <location>
        <begin position="286"/>
        <end position="295"/>
    </location>
</feature>
<dbReference type="SUPFAM" id="SSF103657">
    <property type="entry name" value="BAR/IMD domain-like"/>
    <property type="match status" value="1"/>
</dbReference>